<dbReference type="EMBL" id="PGVA01000029">
    <property type="protein sequence ID" value="PLR81852.1"/>
    <property type="molecule type" value="Genomic_DNA"/>
</dbReference>
<dbReference type="Proteomes" id="UP000234951">
    <property type="component" value="Unassembled WGS sequence"/>
</dbReference>
<evidence type="ECO:0000313" key="2">
    <source>
        <dbReference type="EMBL" id="PLR95006.1"/>
    </source>
</evidence>
<protein>
    <recommendedName>
        <fullName evidence="5">CRISPR-associated protein</fullName>
    </recommendedName>
</protein>
<dbReference type="AlphaFoldDB" id="A0A2N5GKE1"/>
<evidence type="ECO:0008006" key="5">
    <source>
        <dbReference type="Google" id="ProtNLM"/>
    </source>
</evidence>
<sequence length="203" mass="22517">MQQTAKCKIKGIRPLLLNCFSNDTLSLERKARTGVAGNDPEEWKKSHTATKDGQLYVDPSYIFGCLRAASFHTKSGRGSIQAKFTATLQVLTDKILFNRYMPELNGFLECSPEDPVYLDVRSVKNPTTKGRNVRYRVAMSTGWETEFELQWDNTIISSGQVEQVLLDAGSLIGLADGRSIGFGRFEVVSLEVLETKNAKTASA</sequence>
<dbReference type="OrthoDB" id="489583at2"/>
<name>A0A2N5GKE1_9BACI</name>
<evidence type="ECO:0000313" key="3">
    <source>
        <dbReference type="Proteomes" id="UP000234951"/>
    </source>
</evidence>
<accession>A0A2N5GKE1</accession>
<dbReference type="EMBL" id="PGVD01000043">
    <property type="protein sequence ID" value="PLR95006.1"/>
    <property type="molecule type" value="Genomic_DNA"/>
</dbReference>
<keyword evidence="4" id="KW-1185">Reference proteome</keyword>
<evidence type="ECO:0000313" key="4">
    <source>
        <dbReference type="Proteomes" id="UP000235114"/>
    </source>
</evidence>
<reference evidence="1 3" key="1">
    <citation type="submission" date="2017-11" db="EMBL/GenBank/DDBJ databases">
        <title>Comparitive Functional Genomics of Dry Heat Resistant strains isolated from the Viking Spacecraft.</title>
        <authorList>
            <person name="Seuylemezian A."/>
            <person name="Cooper K."/>
            <person name="Vaishampayan P."/>
        </authorList>
    </citation>
    <scope>NUCLEOTIDE SEQUENCE [LARGE SCALE GENOMIC DNA]</scope>
    <source>
        <strain evidence="1 3">M4.6</strain>
    </source>
</reference>
<organism evidence="1 3">
    <name type="scientific">Bacillus canaveralius</name>
    <dbReference type="NCBI Taxonomy" id="1403243"/>
    <lineage>
        <taxon>Bacteria</taxon>
        <taxon>Bacillati</taxon>
        <taxon>Bacillota</taxon>
        <taxon>Bacilli</taxon>
        <taxon>Bacillales</taxon>
        <taxon>Bacillaceae</taxon>
        <taxon>Bacillus</taxon>
    </lineage>
</organism>
<comment type="caution">
    <text evidence="1">The sequence shown here is derived from an EMBL/GenBank/DDBJ whole genome shotgun (WGS) entry which is preliminary data.</text>
</comment>
<proteinExistence type="predicted"/>
<gene>
    <name evidence="1" type="ORF">CU635_13920</name>
    <name evidence="2" type="ORF">CVD25_15395</name>
</gene>
<reference evidence="2 4" key="2">
    <citation type="submission" date="2017-12" db="EMBL/GenBank/DDBJ databases">
        <title>Comparative Functional Genomics of Dry Heat Resistant strains isolated from the Viking Spacecraft.</title>
        <authorList>
            <person name="Seuylemezian A."/>
            <person name="Cooper K."/>
            <person name="Vaishampayan P."/>
        </authorList>
    </citation>
    <scope>NUCLEOTIDE SEQUENCE [LARGE SCALE GENOMIC DNA]</scope>
    <source>
        <strain evidence="2 4">ATCC 29669</strain>
    </source>
</reference>
<dbReference type="RefSeq" id="WP_101577985.1">
    <property type="nucleotide sequence ID" value="NZ_PGVA01000029.1"/>
</dbReference>
<evidence type="ECO:0000313" key="1">
    <source>
        <dbReference type="EMBL" id="PLR81852.1"/>
    </source>
</evidence>
<dbReference type="Proteomes" id="UP000235114">
    <property type="component" value="Unassembled WGS sequence"/>
</dbReference>